<accession>A0AAW1FEK1</accession>
<evidence type="ECO:0000256" key="1">
    <source>
        <dbReference type="SAM" id="MobiDB-lite"/>
    </source>
</evidence>
<name>A0AAW1FEK1_ZOAVI</name>
<evidence type="ECO:0000313" key="2">
    <source>
        <dbReference type="EMBL" id="KAK9533372.1"/>
    </source>
</evidence>
<organism evidence="2 3">
    <name type="scientific">Zoarces viviparus</name>
    <name type="common">Viviparous eelpout</name>
    <name type="synonym">Blennius viviparus</name>
    <dbReference type="NCBI Taxonomy" id="48416"/>
    <lineage>
        <taxon>Eukaryota</taxon>
        <taxon>Metazoa</taxon>
        <taxon>Chordata</taxon>
        <taxon>Craniata</taxon>
        <taxon>Vertebrata</taxon>
        <taxon>Euteleostomi</taxon>
        <taxon>Actinopterygii</taxon>
        <taxon>Neopterygii</taxon>
        <taxon>Teleostei</taxon>
        <taxon>Neoteleostei</taxon>
        <taxon>Acanthomorphata</taxon>
        <taxon>Eupercaria</taxon>
        <taxon>Perciformes</taxon>
        <taxon>Cottioidei</taxon>
        <taxon>Zoarcales</taxon>
        <taxon>Zoarcidae</taxon>
        <taxon>Zoarcinae</taxon>
        <taxon>Zoarces</taxon>
    </lineage>
</organism>
<protein>
    <submittedName>
        <fullName evidence="2">Uncharacterized protein</fullName>
    </submittedName>
</protein>
<reference evidence="2 3" key="1">
    <citation type="journal article" date="2024" name="Genome Biol. Evol.">
        <title>Chromosome-level genome assembly of the viviparous eelpout Zoarces viviparus.</title>
        <authorList>
            <person name="Fuhrmann N."/>
            <person name="Brasseur M.V."/>
            <person name="Bakowski C.E."/>
            <person name="Podsiadlowski L."/>
            <person name="Prost S."/>
            <person name="Krehenwinkel H."/>
            <person name="Mayer C."/>
        </authorList>
    </citation>
    <scope>NUCLEOTIDE SEQUENCE [LARGE SCALE GENOMIC DNA]</scope>
    <source>
        <strain evidence="2">NO-MEL_2022_Ind0_liver</strain>
    </source>
</reference>
<proteinExistence type="predicted"/>
<feature type="region of interest" description="Disordered" evidence="1">
    <location>
        <begin position="57"/>
        <end position="80"/>
    </location>
</feature>
<keyword evidence="3" id="KW-1185">Reference proteome</keyword>
<sequence>MFPTWSNRNGKHQGAITLPGHIPKPVPIAIEGIDVQLVRTFKYLRLQLDNRLETLTPSTGKCRAGSISQGGWGPSTSVGK</sequence>
<dbReference type="EMBL" id="JBCEZU010000067">
    <property type="protein sequence ID" value="KAK9533372.1"/>
    <property type="molecule type" value="Genomic_DNA"/>
</dbReference>
<evidence type="ECO:0000313" key="3">
    <source>
        <dbReference type="Proteomes" id="UP001488805"/>
    </source>
</evidence>
<dbReference type="AlphaFoldDB" id="A0AAW1FEK1"/>
<gene>
    <name evidence="2" type="ORF">VZT92_008494</name>
</gene>
<dbReference type="Proteomes" id="UP001488805">
    <property type="component" value="Unassembled WGS sequence"/>
</dbReference>
<comment type="caution">
    <text evidence="2">The sequence shown here is derived from an EMBL/GenBank/DDBJ whole genome shotgun (WGS) entry which is preliminary data.</text>
</comment>